<evidence type="ECO:0000256" key="4">
    <source>
        <dbReference type="RuleBase" id="RU004508"/>
    </source>
</evidence>
<dbReference type="PANTHER" id="PTHR30244:SF34">
    <property type="entry name" value="DTDP-4-AMINO-4,6-DIDEOXYGALACTOSE TRANSAMINASE"/>
    <property type="match status" value="1"/>
</dbReference>
<dbReference type="EMBL" id="CP058561">
    <property type="protein sequence ID" value="QUH28968.1"/>
    <property type="molecule type" value="Genomic_DNA"/>
</dbReference>
<dbReference type="InterPro" id="IPR015424">
    <property type="entry name" value="PyrdxlP-dep_Trfase"/>
</dbReference>
<organism evidence="5 6">
    <name type="scientific">Vallitalea guaymasensis</name>
    <dbReference type="NCBI Taxonomy" id="1185412"/>
    <lineage>
        <taxon>Bacteria</taxon>
        <taxon>Bacillati</taxon>
        <taxon>Bacillota</taxon>
        <taxon>Clostridia</taxon>
        <taxon>Lachnospirales</taxon>
        <taxon>Vallitaleaceae</taxon>
        <taxon>Vallitalea</taxon>
    </lineage>
</organism>
<dbReference type="PIRSF" id="PIRSF000390">
    <property type="entry name" value="PLP_StrS"/>
    <property type="match status" value="1"/>
</dbReference>
<dbReference type="Gene3D" id="3.90.1150.10">
    <property type="entry name" value="Aspartate Aminotransferase, domain 1"/>
    <property type="match status" value="1"/>
</dbReference>
<dbReference type="InterPro" id="IPR015421">
    <property type="entry name" value="PyrdxlP-dep_Trfase_major"/>
</dbReference>
<dbReference type="PANTHER" id="PTHR30244">
    <property type="entry name" value="TRANSAMINASE"/>
    <property type="match status" value="1"/>
</dbReference>
<dbReference type="AlphaFoldDB" id="A0A8J8M9T0"/>
<dbReference type="RefSeq" id="WP_212693118.1">
    <property type="nucleotide sequence ID" value="NZ_CP058561.1"/>
</dbReference>
<dbReference type="GO" id="GO:0030170">
    <property type="term" value="F:pyridoxal phosphate binding"/>
    <property type="evidence" value="ECO:0007669"/>
    <property type="project" value="TreeGrafter"/>
</dbReference>
<dbReference type="FunFam" id="3.40.640.10:FF:000079">
    <property type="entry name" value="LPS biosynthesis protein"/>
    <property type="match status" value="1"/>
</dbReference>
<protein>
    <submittedName>
        <fullName evidence="5">Lipopolysaccharide biosynthesis protein RfbH</fullName>
    </submittedName>
</protein>
<dbReference type="NCBIfam" id="NF011936">
    <property type="entry name" value="PRK15407.1"/>
    <property type="match status" value="1"/>
</dbReference>
<dbReference type="InterPro" id="IPR000653">
    <property type="entry name" value="DegT/StrS_aminotransferase"/>
</dbReference>
<reference evidence="5 6" key="1">
    <citation type="submission" date="2020-07" db="EMBL/GenBank/DDBJ databases">
        <title>Vallitalea guaymasensis genome.</title>
        <authorList>
            <person name="Postec A."/>
        </authorList>
    </citation>
    <scope>NUCLEOTIDE SEQUENCE [LARGE SCALE GENOMIC DNA]</scope>
    <source>
        <strain evidence="5 6">Ra1766G1</strain>
    </source>
</reference>
<evidence type="ECO:0000313" key="6">
    <source>
        <dbReference type="Proteomes" id="UP000677305"/>
    </source>
</evidence>
<dbReference type="Gene3D" id="3.40.640.10">
    <property type="entry name" value="Type I PLP-dependent aspartate aminotransferase-like (Major domain)"/>
    <property type="match status" value="1"/>
</dbReference>
<evidence type="ECO:0000313" key="5">
    <source>
        <dbReference type="EMBL" id="QUH28968.1"/>
    </source>
</evidence>
<evidence type="ECO:0000256" key="3">
    <source>
        <dbReference type="ARBA" id="ARBA00037999"/>
    </source>
</evidence>
<name>A0A8J8M9T0_9FIRM</name>
<dbReference type="KEGG" id="vgu:HYG85_08555"/>
<dbReference type="InterPro" id="IPR015422">
    <property type="entry name" value="PyrdxlP-dep_Trfase_small"/>
</dbReference>
<comment type="similarity">
    <text evidence="3 4">Belongs to the DegT/DnrJ/EryC1 family.</text>
</comment>
<dbReference type="Pfam" id="PF01041">
    <property type="entry name" value="DegT_DnrJ_EryC1"/>
    <property type="match status" value="1"/>
</dbReference>
<dbReference type="GO" id="GO:0000271">
    <property type="term" value="P:polysaccharide biosynthetic process"/>
    <property type="evidence" value="ECO:0007669"/>
    <property type="project" value="TreeGrafter"/>
</dbReference>
<keyword evidence="2 4" id="KW-0663">Pyridoxal phosphate</keyword>
<comment type="cofactor">
    <cofactor evidence="1">
        <name>pyridoxal 5'-phosphate</name>
        <dbReference type="ChEBI" id="CHEBI:597326"/>
    </cofactor>
</comment>
<dbReference type="GO" id="GO:0008483">
    <property type="term" value="F:transaminase activity"/>
    <property type="evidence" value="ECO:0007669"/>
    <property type="project" value="TreeGrafter"/>
</dbReference>
<evidence type="ECO:0000256" key="1">
    <source>
        <dbReference type="ARBA" id="ARBA00001933"/>
    </source>
</evidence>
<evidence type="ECO:0000256" key="2">
    <source>
        <dbReference type="ARBA" id="ARBA00022898"/>
    </source>
</evidence>
<dbReference type="Proteomes" id="UP000677305">
    <property type="component" value="Chromosome"/>
</dbReference>
<accession>A0A8J8M9T0</accession>
<proteinExistence type="inferred from homology"/>
<dbReference type="CDD" id="cd00616">
    <property type="entry name" value="AHBA_syn"/>
    <property type="match status" value="1"/>
</dbReference>
<sequence>MIDRAQIFEKVVDYYKQDQQRTEFIPGKTYIPASGKVVDERDLTNLIDASLDMWLTSGRYGDEFEKELSKFLGVKYTSLVNSGSSANLLAVSALTSHKLGKRRLKKGDEVITVAAGFPTTVAPIIQNGLIPVFVDVELRTYNIIVDDLEKALSEKTRAIIVAHTLGNPFDLNKIIEFAKKHDLWIIEDNCDALGSKYDGKYTGTFGHISTYSFYPAHHITMGEGGAVVTNDVQLHNIIRSIRDWGRDCICPPGKDNCCGHRFTQQHGELPMGYDHKYVYSHFGYNLKVTDMQAAIGVSQLRKLPAFIEKRKNNFYKLYEGLRDLNGFLILPEPTKNTEPSWFGFPITIKENNKYTRNSLIQFLEEKKVGTRLLFAGNILKQPLFTENKVEYRVATELKNTDMIMKNTFWIGVWPGIEDKQIQYIIKNFKQYFS</sequence>
<dbReference type="SUPFAM" id="SSF53383">
    <property type="entry name" value="PLP-dependent transferases"/>
    <property type="match status" value="1"/>
</dbReference>
<keyword evidence="6" id="KW-1185">Reference proteome</keyword>
<gene>
    <name evidence="5" type="primary">rfbH</name>
    <name evidence="5" type="ORF">HYG85_08555</name>
</gene>